<evidence type="ECO:0000313" key="2">
    <source>
        <dbReference type="Proteomes" id="UP000265520"/>
    </source>
</evidence>
<feature type="non-terminal residue" evidence="1">
    <location>
        <position position="1"/>
    </location>
</feature>
<name>A0A392RW69_9FABA</name>
<accession>A0A392RW69</accession>
<protein>
    <submittedName>
        <fullName evidence="1">Uncharacterized protein</fullName>
    </submittedName>
</protein>
<sequence length="51" mass="6068">VQYDSEDLWNEFVTMKETQHVLKPVVLEVEDMEKIRQALALHVSTEQHEDE</sequence>
<dbReference type="Proteomes" id="UP000265520">
    <property type="component" value="Unassembled WGS sequence"/>
</dbReference>
<feature type="non-terminal residue" evidence="1">
    <location>
        <position position="51"/>
    </location>
</feature>
<organism evidence="1 2">
    <name type="scientific">Trifolium medium</name>
    <dbReference type="NCBI Taxonomy" id="97028"/>
    <lineage>
        <taxon>Eukaryota</taxon>
        <taxon>Viridiplantae</taxon>
        <taxon>Streptophyta</taxon>
        <taxon>Embryophyta</taxon>
        <taxon>Tracheophyta</taxon>
        <taxon>Spermatophyta</taxon>
        <taxon>Magnoliopsida</taxon>
        <taxon>eudicotyledons</taxon>
        <taxon>Gunneridae</taxon>
        <taxon>Pentapetalae</taxon>
        <taxon>rosids</taxon>
        <taxon>fabids</taxon>
        <taxon>Fabales</taxon>
        <taxon>Fabaceae</taxon>
        <taxon>Papilionoideae</taxon>
        <taxon>50 kb inversion clade</taxon>
        <taxon>NPAAA clade</taxon>
        <taxon>Hologalegina</taxon>
        <taxon>IRL clade</taxon>
        <taxon>Trifolieae</taxon>
        <taxon>Trifolium</taxon>
    </lineage>
</organism>
<dbReference type="AlphaFoldDB" id="A0A392RW69"/>
<dbReference type="EMBL" id="LXQA010281889">
    <property type="protein sequence ID" value="MCI40619.1"/>
    <property type="molecule type" value="Genomic_DNA"/>
</dbReference>
<keyword evidence="2" id="KW-1185">Reference proteome</keyword>
<comment type="caution">
    <text evidence="1">The sequence shown here is derived from an EMBL/GenBank/DDBJ whole genome shotgun (WGS) entry which is preliminary data.</text>
</comment>
<reference evidence="1 2" key="1">
    <citation type="journal article" date="2018" name="Front. Plant Sci.">
        <title>Red Clover (Trifolium pratense) and Zigzag Clover (T. medium) - A Picture of Genomic Similarities and Differences.</title>
        <authorList>
            <person name="Dluhosova J."/>
            <person name="Istvanek J."/>
            <person name="Nedelnik J."/>
            <person name="Repkova J."/>
        </authorList>
    </citation>
    <scope>NUCLEOTIDE SEQUENCE [LARGE SCALE GENOMIC DNA]</scope>
    <source>
        <strain evidence="2">cv. 10/8</strain>
        <tissue evidence="1">Leaf</tissue>
    </source>
</reference>
<proteinExistence type="predicted"/>
<evidence type="ECO:0000313" key="1">
    <source>
        <dbReference type="EMBL" id="MCI40619.1"/>
    </source>
</evidence>